<organism evidence="12 15">
    <name type="scientific">Clostridium botulinum</name>
    <dbReference type="NCBI Taxonomy" id="1491"/>
    <lineage>
        <taxon>Bacteria</taxon>
        <taxon>Bacillati</taxon>
        <taxon>Bacillota</taxon>
        <taxon>Clostridia</taxon>
        <taxon>Eubacteriales</taxon>
        <taxon>Clostridiaceae</taxon>
        <taxon>Clostridium</taxon>
    </lineage>
</organism>
<evidence type="ECO:0000313" key="15">
    <source>
        <dbReference type="Proteomes" id="UP000476820"/>
    </source>
</evidence>
<dbReference type="PROSITE" id="PS00372">
    <property type="entry name" value="PTS_EIIA_TYPE_2_HIS"/>
    <property type="match status" value="1"/>
</dbReference>
<protein>
    <recommendedName>
        <fullName evidence="9">Ascorbate-specific PTS system EIIA component</fullName>
    </recommendedName>
    <alternativeName>
        <fullName evidence="10">Ascorbate-specific phosphotransferase enzyme IIA component</fullName>
    </alternativeName>
</protein>
<dbReference type="CDD" id="cd00211">
    <property type="entry name" value="PTS_IIA_fru"/>
    <property type="match status" value="1"/>
</dbReference>
<comment type="function">
    <text evidence="8">The phosphoenolpyruvate-dependent sugar phosphotransferase system (sugar PTS), a major carbohydrate active transport system, catalyzes the phosphorylation of incoming sugar substrates concomitantly with their translocation across the cell membrane. The enzyme II UlaABC PTS system is involved in ascorbate transport.</text>
</comment>
<dbReference type="PROSITE" id="PS51094">
    <property type="entry name" value="PTS_EIIA_TYPE_2"/>
    <property type="match status" value="1"/>
</dbReference>
<dbReference type="PANTHER" id="PTHR36203:SF1">
    <property type="entry name" value="ASCORBATE-SPECIFIC PTS SYSTEM EIIA COMPONENT"/>
    <property type="match status" value="1"/>
</dbReference>
<evidence type="ECO:0000256" key="10">
    <source>
        <dbReference type="ARBA" id="ARBA00042072"/>
    </source>
</evidence>
<evidence type="ECO:0000256" key="6">
    <source>
        <dbReference type="ARBA" id="ARBA00022683"/>
    </source>
</evidence>
<dbReference type="EMBL" id="SWVK01000022">
    <property type="protein sequence ID" value="NFN36317.1"/>
    <property type="molecule type" value="Genomic_DNA"/>
</dbReference>
<dbReference type="EMBL" id="SWOV01000062">
    <property type="protein sequence ID" value="NFF89328.1"/>
    <property type="molecule type" value="Genomic_DNA"/>
</dbReference>
<dbReference type="Proteomes" id="UP000476820">
    <property type="component" value="Unassembled WGS sequence"/>
</dbReference>
<evidence type="ECO:0000259" key="11">
    <source>
        <dbReference type="PROSITE" id="PS51094"/>
    </source>
</evidence>
<dbReference type="GO" id="GO:0009401">
    <property type="term" value="P:phosphoenolpyruvate-dependent sugar phosphotransferase system"/>
    <property type="evidence" value="ECO:0007669"/>
    <property type="project" value="UniProtKB-KW"/>
</dbReference>
<sequence>MLVKVVDRVEDYKEAIKLSCDILEENGIVEKRYYDSILKKIEDLGPYFCIADGVAMPHARPEDGTLKEGVSVVKLNNPVDFLGKEINVFFTLSAKDNDSHLDLLRKIAEVCMNKEKLDVIINSKCEKEIKEVL</sequence>
<evidence type="ECO:0000256" key="8">
    <source>
        <dbReference type="ARBA" id="ARBA00037387"/>
    </source>
</evidence>
<dbReference type="GO" id="GO:0005737">
    <property type="term" value="C:cytoplasm"/>
    <property type="evidence" value="ECO:0007669"/>
    <property type="project" value="UniProtKB-SubCell"/>
</dbReference>
<gene>
    <name evidence="12" type="ORF">FC774_15865</name>
    <name evidence="13" type="ORF">FDB51_14565</name>
</gene>
<evidence type="ECO:0000256" key="2">
    <source>
        <dbReference type="ARBA" id="ARBA00022448"/>
    </source>
</evidence>
<feature type="domain" description="PTS EIIA type-2" evidence="11">
    <location>
        <begin position="1"/>
        <end position="133"/>
    </location>
</feature>
<dbReference type="InterPro" id="IPR016152">
    <property type="entry name" value="PTrfase/Anion_transptr"/>
</dbReference>
<dbReference type="OrthoDB" id="369398at2"/>
<evidence type="ECO:0000256" key="3">
    <source>
        <dbReference type="ARBA" id="ARBA00022490"/>
    </source>
</evidence>
<keyword evidence="5" id="KW-0808">Transferase</keyword>
<dbReference type="InterPro" id="IPR051351">
    <property type="entry name" value="Ascorbate-PTS_EIIA_comp"/>
</dbReference>
<dbReference type="Gene3D" id="3.40.930.10">
    <property type="entry name" value="Mannitol-specific EII, Chain A"/>
    <property type="match status" value="1"/>
</dbReference>
<keyword evidence="12" id="KW-0762">Sugar transport</keyword>
<keyword evidence="6" id="KW-0598">Phosphotransferase system</keyword>
<keyword evidence="7" id="KW-0418">Kinase</keyword>
<evidence type="ECO:0000256" key="4">
    <source>
        <dbReference type="ARBA" id="ARBA00022553"/>
    </source>
</evidence>
<evidence type="ECO:0000256" key="1">
    <source>
        <dbReference type="ARBA" id="ARBA00004496"/>
    </source>
</evidence>
<dbReference type="GO" id="GO:0016301">
    <property type="term" value="F:kinase activity"/>
    <property type="evidence" value="ECO:0007669"/>
    <property type="project" value="UniProtKB-KW"/>
</dbReference>
<evidence type="ECO:0000313" key="13">
    <source>
        <dbReference type="EMBL" id="NFN36317.1"/>
    </source>
</evidence>
<reference evidence="14 15" key="1">
    <citation type="submission" date="2019-04" db="EMBL/GenBank/DDBJ databases">
        <title>Genome sequencing of Clostridium botulinum Groups I-IV and Clostridium butyricum.</title>
        <authorList>
            <person name="Brunt J."/>
            <person name="Van Vliet A.H.M."/>
            <person name="Stringer S.C."/>
            <person name="Carter A.T."/>
            <person name="Peck M.W."/>
        </authorList>
    </citation>
    <scope>NUCLEOTIDE SEQUENCE [LARGE SCALE GENOMIC DNA]</scope>
    <source>
        <strain evidence="12 15">1605</strain>
        <strain evidence="13 14">CB-K-33E</strain>
    </source>
</reference>
<keyword evidence="3" id="KW-0963">Cytoplasm</keyword>
<keyword evidence="4" id="KW-0597">Phosphoprotein</keyword>
<evidence type="ECO:0000256" key="7">
    <source>
        <dbReference type="ARBA" id="ARBA00022777"/>
    </source>
</evidence>
<dbReference type="Pfam" id="PF00359">
    <property type="entry name" value="PTS_EIIA_2"/>
    <property type="match status" value="1"/>
</dbReference>
<keyword evidence="2" id="KW-0813">Transport</keyword>
<dbReference type="SUPFAM" id="SSF55804">
    <property type="entry name" value="Phoshotransferase/anion transport protein"/>
    <property type="match status" value="1"/>
</dbReference>
<dbReference type="RefSeq" id="WP_053341757.1">
    <property type="nucleotide sequence ID" value="NZ_LFPA01000147.1"/>
</dbReference>
<dbReference type="PANTHER" id="PTHR36203">
    <property type="entry name" value="ASCORBATE-SPECIFIC PTS SYSTEM EIIA COMPONENT"/>
    <property type="match status" value="1"/>
</dbReference>
<proteinExistence type="predicted"/>
<accession>A0A0L9YBV6</accession>
<dbReference type="Proteomes" id="UP000473681">
    <property type="component" value="Unassembled WGS sequence"/>
</dbReference>
<evidence type="ECO:0000313" key="12">
    <source>
        <dbReference type="EMBL" id="NFF89328.1"/>
    </source>
</evidence>
<dbReference type="AlphaFoldDB" id="A0A0L9YBV6"/>
<name>A0A0L9YBV6_CLOBO</name>
<evidence type="ECO:0000256" key="5">
    <source>
        <dbReference type="ARBA" id="ARBA00022679"/>
    </source>
</evidence>
<evidence type="ECO:0000313" key="14">
    <source>
        <dbReference type="Proteomes" id="UP000473681"/>
    </source>
</evidence>
<comment type="caution">
    <text evidence="12">The sequence shown here is derived from an EMBL/GenBank/DDBJ whole genome shotgun (WGS) entry which is preliminary data.</text>
</comment>
<dbReference type="InterPro" id="IPR002178">
    <property type="entry name" value="PTS_EIIA_type-2_dom"/>
</dbReference>
<evidence type="ECO:0000256" key="9">
    <source>
        <dbReference type="ARBA" id="ARBA00041175"/>
    </source>
</evidence>
<comment type="subcellular location">
    <subcellularLocation>
        <location evidence="1">Cytoplasm</location>
    </subcellularLocation>
</comment>